<name>A0A0H5RC87_9EUKA</name>
<proteinExistence type="predicted"/>
<accession>A0A0H5RC87</accession>
<reference evidence="1" key="1">
    <citation type="submission" date="2015-04" db="EMBL/GenBank/DDBJ databases">
        <title>The genome sequence of the plant pathogenic Rhizarian Plasmodiophora brassicae reveals insights in its biotrophic life cycle and the origin of chitin synthesis.</title>
        <authorList>
            <person name="Schwelm A."/>
            <person name="Fogelqvist J."/>
            <person name="Knaust A."/>
            <person name="Julke S."/>
            <person name="Lilja T."/>
            <person name="Dhandapani V."/>
            <person name="Bonilla-Rosso G."/>
            <person name="Karlsson M."/>
            <person name="Shevchenko A."/>
            <person name="Choi S.R."/>
            <person name="Kim H.G."/>
            <person name="Park J.Y."/>
            <person name="Lim Y.P."/>
            <person name="Ludwig-Muller J."/>
            <person name="Dixelius C."/>
        </authorList>
    </citation>
    <scope>NUCLEOTIDE SEQUENCE</scope>
    <source>
        <tissue evidence="1">Potato root galls</tissue>
    </source>
</reference>
<organism evidence="1">
    <name type="scientific">Spongospora subterranea</name>
    <dbReference type="NCBI Taxonomy" id="70186"/>
    <lineage>
        <taxon>Eukaryota</taxon>
        <taxon>Sar</taxon>
        <taxon>Rhizaria</taxon>
        <taxon>Endomyxa</taxon>
        <taxon>Phytomyxea</taxon>
        <taxon>Plasmodiophorida</taxon>
        <taxon>Plasmodiophoridae</taxon>
        <taxon>Spongospora</taxon>
    </lineage>
</organism>
<sequence length="234" mass="24880">MRRMASQGSSIVHQVSLEDLSKMASQSSSVAPDLKLEPLRRMGEHASAVAHVANTENIPIMSTQASSMVLDSDMLNMQRMAAPSLTPDVFLQNGKSVLISADDVNLQKSASAFRQTVNSSSGTISSDVQNIFSQFDAPSLSSNHHHVINKLVTSKDGIVDNQLLPHVSLPNMLANSQLQQMHSGVNFSQTLQKGADAAGPASSAQAALDAVAGHVFGHKSSTQQKDVVKSDYDS</sequence>
<dbReference type="AlphaFoldDB" id="A0A0H5RC87"/>
<evidence type="ECO:0000313" key="1">
    <source>
        <dbReference type="EMBL" id="CRZ11653.1"/>
    </source>
</evidence>
<protein>
    <submittedName>
        <fullName evidence="1">Uncharacterized protein</fullName>
    </submittedName>
</protein>
<dbReference type="EMBL" id="HACM01011211">
    <property type="protein sequence ID" value="CRZ11653.1"/>
    <property type="molecule type" value="Transcribed_RNA"/>
</dbReference>